<organism evidence="9 10">
    <name type="scientific">Bifidobacterium catenulatum PV20-2</name>
    <dbReference type="NCBI Taxonomy" id="1447716"/>
    <lineage>
        <taxon>Bacteria</taxon>
        <taxon>Bacillati</taxon>
        <taxon>Actinomycetota</taxon>
        <taxon>Actinomycetes</taxon>
        <taxon>Bifidobacteriales</taxon>
        <taxon>Bifidobacteriaceae</taxon>
        <taxon>Bifidobacterium</taxon>
    </lineage>
</organism>
<evidence type="ECO:0000256" key="2">
    <source>
        <dbReference type="ARBA" id="ARBA00009142"/>
    </source>
</evidence>
<evidence type="ECO:0000256" key="7">
    <source>
        <dbReference type="ARBA" id="ARBA00023136"/>
    </source>
</evidence>
<dbReference type="STRING" id="1447716.AH68_03665"/>
<keyword evidence="6 8" id="KW-1133">Transmembrane helix</keyword>
<proteinExistence type="inferred from homology"/>
<feature type="transmembrane region" description="Helical" evidence="8">
    <location>
        <begin position="256"/>
        <end position="274"/>
    </location>
</feature>
<feature type="transmembrane region" description="Helical" evidence="8">
    <location>
        <begin position="78"/>
        <end position="96"/>
    </location>
</feature>
<evidence type="ECO:0000313" key="10">
    <source>
        <dbReference type="Proteomes" id="UP000030625"/>
    </source>
</evidence>
<keyword evidence="5 8" id="KW-0812">Transmembrane</keyword>
<dbReference type="Proteomes" id="UP000030625">
    <property type="component" value="Chromosome"/>
</dbReference>
<dbReference type="OrthoDB" id="3782574at2"/>
<keyword evidence="4 8" id="KW-1003">Cell membrane</keyword>
<feature type="transmembrane region" description="Helical" evidence="8">
    <location>
        <begin position="228"/>
        <end position="249"/>
    </location>
</feature>
<accession>A0A0A7I657</accession>
<dbReference type="PANTHER" id="PTHR30269">
    <property type="entry name" value="TRANSMEMBRANE PROTEIN YFCA"/>
    <property type="match status" value="1"/>
</dbReference>
<dbReference type="AlphaFoldDB" id="A0A0A7I657"/>
<evidence type="ECO:0000256" key="4">
    <source>
        <dbReference type="ARBA" id="ARBA00022475"/>
    </source>
</evidence>
<sequence length="278" mass="28705">MIAGVSITTLLLVLAAGIGAGFVGYAVGASSLISYPALLAFGIPPVLSNTTNTVGVCGTGIGGLLSARRELRGQGVRVAVYACIGLVGGIIGGLLLLELPAEVFECAVPPLILFSALIIAINPRKKAAARDAVAQALPQSQQGERAAQIANKTDNGKLHDPWWLWLGVSFVGIYSGYFGAAAGTLALAILDLGKIGPFHQINALKTVVGFGANISAAIMFIIRGSVYWPFAIMMCIGCIIGSAIAPPVTRHIPENIMRAAAVLTGIILAVKLGWSTYL</sequence>
<keyword evidence="7 8" id="KW-0472">Membrane</keyword>
<dbReference type="InterPro" id="IPR002781">
    <property type="entry name" value="TM_pro_TauE-like"/>
</dbReference>
<evidence type="ECO:0000256" key="6">
    <source>
        <dbReference type="ARBA" id="ARBA00022989"/>
    </source>
</evidence>
<dbReference type="HOGENOM" id="CLU_045498_7_0_11"/>
<comment type="similarity">
    <text evidence="2 8">Belongs to the 4-toluene sulfonate uptake permease (TSUP) (TC 2.A.102) family.</text>
</comment>
<dbReference type="EMBL" id="CP007456">
    <property type="protein sequence ID" value="AIZ14309.1"/>
    <property type="molecule type" value="Genomic_DNA"/>
</dbReference>
<dbReference type="RefSeq" id="WP_039197715.1">
    <property type="nucleotide sequence ID" value="NZ_CP007456.1"/>
</dbReference>
<protein>
    <recommendedName>
        <fullName evidence="8">Probable membrane transporter protein</fullName>
    </recommendedName>
</protein>
<evidence type="ECO:0000256" key="8">
    <source>
        <dbReference type="RuleBase" id="RU363041"/>
    </source>
</evidence>
<feature type="transmembrane region" description="Helical" evidence="8">
    <location>
        <begin position="202"/>
        <end position="222"/>
    </location>
</feature>
<dbReference type="Pfam" id="PF01925">
    <property type="entry name" value="TauE"/>
    <property type="match status" value="1"/>
</dbReference>
<gene>
    <name evidence="9" type="ORF">AH68_03665</name>
</gene>
<keyword evidence="3" id="KW-0813">Transport</keyword>
<reference evidence="9 10" key="1">
    <citation type="journal article" date="2015" name="Genome Announc.">
        <title>Complete and Assembled Genome Sequence of Bifidobacterium kashiwanohense PV20-2, Isolated from the Feces of an Anemic Kenyan Infant.</title>
        <authorList>
            <person name="Vazquez-Gutierrez P."/>
            <person name="Lacroix C."/>
            <person name="Chassard C."/>
            <person name="Klumpp J."/>
            <person name="Jans C."/>
            <person name="Stevens M.J."/>
        </authorList>
    </citation>
    <scope>NUCLEOTIDE SEQUENCE [LARGE SCALE GENOMIC DNA]</scope>
    <source>
        <strain evidence="9 10">PV20-2</strain>
    </source>
</reference>
<evidence type="ECO:0000256" key="3">
    <source>
        <dbReference type="ARBA" id="ARBA00022448"/>
    </source>
</evidence>
<dbReference type="KEGG" id="bka:AH68_03665"/>
<name>A0A0A7I657_9BIFI</name>
<feature type="transmembrane region" description="Helical" evidence="8">
    <location>
        <begin position="162"/>
        <end position="190"/>
    </location>
</feature>
<dbReference type="GO" id="GO:0005886">
    <property type="term" value="C:plasma membrane"/>
    <property type="evidence" value="ECO:0007669"/>
    <property type="project" value="UniProtKB-SubCell"/>
</dbReference>
<evidence type="ECO:0000256" key="5">
    <source>
        <dbReference type="ARBA" id="ARBA00022692"/>
    </source>
</evidence>
<dbReference type="InterPro" id="IPR052017">
    <property type="entry name" value="TSUP"/>
</dbReference>
<dbReference type="PANTHER" id="PTHR30269:SF0">
    <property type="entry name" value="MEMBRANE TRANSPORTER PROTEIN YFCA-RELATED"/>
    <property type="match status" value="1"/>
</dbReference>
<evidence type="ECO:0000256" key="1">
    <source>
        <dbReference type="ARBA" id="ARBA00004651"/>
    </source>
</evidence>
<feature type="transmembrane region" description="Helical" evidence="8">
    <location>
        <begin position="103"/>
        <end position="121"/>
    </location>
</feature>
<comment type="subcellular location">
    <subcellularLocation>
        <location evidence="1 8">Cell membrane</location>
        <topology evidence="1 8">Multi-pass membrane protein</topology>
    </subcellularLocation>
</comment>
<evidence type="ECO:0000313" key="9">
    <source>
        <dbReference type="EMBL" id="AIZ14309.1"/>
    </source>
</evidence>